<dbReference type="OrthoDB" id="514822at2759"/>
<evidence type="ECO:0008006" key="4">
    <source>
        <dbReference type="Google" id="ProtNLM"/>
    </source>
</evidence>
<feature type="region of interest" description="Disordered" evidence="1">
    <location>
        <begin position="445"/>
        <end position="469"/>
    </location>
</feature>
<dbReference type="Gramene" id="GBG86723">
    <property type="protein sequence ID" value="GBG86723"/>
    <property type="gene ID" value="CBR_g41787"/>
</dbReference>
<protein>
    <recommendedName>
        <fullName evidence="4">Homeobox domain-containing protein</fullName>
    </recommendedName>
</protein>
<gene>
    <name evidence="2" type="ORF">CBR_g41787</name>
</gene>
<sequence>MAAKLALQSRVAGCLAISGVAGHDRELTCRQLGGRASGRTSGPGSGRSRLARWPSSVPCPDPDSTASAFFSDSSFSVRSQFARHTWCSPESGVGLWRMQICDERSGRRRWLRPTSTILLGHFSCLPIERAGKRESLSSGPLTPRNEWIRQMSSEGDECRQAMCRAAPQQRGSERRARRRQRKPKDAGGGVAAPSRKQQEQQVEREEHDKAEEEEEDGEWDISEEEFEKLFDELEMELQQGVRKGEYTEADLGDLDIDEEELRQFAREFGEEEGVSAEYAENESEPDEDDGADGDEETEESEEVEVDEDENRRGSDAQEVANASLGKEWGDLTAGSRTAAPRRSTTSASSVDAQGDESTDEGDNFHDDDDDDGDDGDDLVSMEEDLEGPEAVRTVHLEPWQVKRLAKALDKGRRHVNDAMVMNLVELTHLPRKEILSWFSARRESEQSHNGGRTLGDLQAFVPDSFRPKT</sequence>
<dbReference type="Proteomes" id="UP000265515">
    <property type="component" value="Unassembled WGS sequence"/>
</dbReference>
<proteinExistence type="predicted"/>
<feature type="compositionally biased region" description="Acidic residues" evidence="1">
    <location>
        <begin position="211"/>
        <end position="223"/>
    </location>
</feature>
<feature type="compositionally biased region" description="Low complexity" evidence="1">
    <location>
        <begin position="332"/>
        <end position="349"/>
    </location>
</feature>
<evidence type="ECO:0000256" key="1">
    <source>
        <dbReference type="SAM" id="MobiDB-lite"/>
    </source>
</evidence>
<feature type="region of interest" description="Disordered" evidence="1">
    <location>
        <begin position="164"/>
        <end position="223"/>
    </location>
</feature>
<feature type="region of interest" description="Disordered" evidence="1">
    <location>
        <begin position="240"/>
        <end position="390"/>
    </location>
</feature>
<feature type="compositionally biased region" description="Acidic residues" evidence="1">
    <location>
        <begin position="269"/>
        <end position="308"/>
    </location>
</feature>
<accession>A0A388LWU1</accession>
<feature type="compositionally biased region" description="Acidic residues" evidence="1">
    <location>
        <begin position="353"/>
        <end position="387"/>
    </location>
</feature>
<feature type="compositionally biased region" description="Basic and acidic residues" evidence="1">
    <location>
        <begin position="196"/>
        <end position="210"/>
    </location>
</feature>
<dbReference type="AlphaFoldDB" id="A0A388LWU1"/>
<keyword evidence="3" id="KW-1185">Reference proteome</keyword>
<feature type="region of interest" description="Disordered" evidence="1">
    <location>
        <begin position="32"/>
        <end position="57"/>
    </location>
</feature>
<evidence type="ECO:0000313" key="3">
    <source>
        <dbReference type="Proteomes" id="UP000265515"/>
    </source>
</evidence>
<reference evidence="2 3" key="1">
    <citation type="journal article" date="2018" name="Cell">
        <title>The Chara Genome: Secondary Complexity and Implications for Plant Terrestrialization.</title>
        <authorList>
            <person name="Nishiyama T."/>
            <person name="Sakayama H."/>
            <person name="Vries J.D."/>
            <person name="Buschmann H."/>
            <person name="Saint-Marcoux D."/>
            <person name="Ullrich K.K."/>
            <person name="Haas F.B."/>
            <person name="Vanderstraeten L."/>
            <person name="Becker D."/>
            <person name="Lang D."/>
            <person name="Vosolsobe S."/>
            <person name="Rombauts S."/>
            <person name="Wilhelmsson P.K.I."/>
            <person name="Janitza P."/>
            <person name="Kern R."/>
            <person name="Heyl A."/>
            <person name="Rumpler F."/>
            <person name="Villalobos L.I.A.C."/>
            <person name="Clay J.M."/>
            <person name="Skokan R."/>
            <person name="Toyoda A."/>
            <person name="Suzuki Y."/>
            <person name="Kagoshima H."/>
            <person name="Schijlen E."/>
            <person name="Tajeshwar N."/>
            <person name="Catarino B."/>
            <person name="Hetherington A.J."/>
            <person name="Saltykova A."/>
            <person name="Bonnot C."/>
            <person name="Breuninger H."/>
            <person name="Symeonidi A."/>
            <person name="Radhakrishnan G.V."/>
            <person name="Van Nieuwerburgh F."/>
            <person name="Deforce D."/>
            <person name="Chang C."/>
            <person name="Karol K.G."/>
            <person name="Hedrich R."/>
            <person name="Ulvskov P."/>
            <person name="Glockner G."/>
            <person name="Delwiche C.F."/>
            <person name="Petrasek J."/>
            <person name="Van de Peer Y."/>
            <person name="Friml J."/>
            <person name="Beilby M."/>
            <person name="Dolan L."/>
            <person name="Kohara Y."/>
            <person name="Sugano S."/>
            <person name="Fujiyama A."/>
            <person name="Delaux P.-M."/>
            <person name="Quint M."/>
            <person name="TheiBen G."/>
            <person name="Hagemann M."/>
            <person name="Harholt J."/>
            <person name="Dunand C."/>
            <person name="Zachgo S."/>
            <person name="Langdale J."/>
            <person name="Maumus F."/>
            <person name="Straeten D.V.D."/>
            <person name="Gould S.B."/>
            <person name="Rensing S.A."/>
        </authorList>
    </citation>
    <scope>NUCLEOTIDE SEQUENCE [LARGE SCALE GENOMIC DNA]</scope>
    <source>
        <strain evidence="2 3">S276</strain>
    </source>
</reference>
<organism evidence="2 3">
    <name type="scientific">Chara braunii</name>
    <name type="common">Braun's stonewort</name>
    <dbReference type="NCBI Taxonomy" id="69332"/>
    <lineage>
        <taxon>Eukaryota</taxon>
        <taxon>Viridiplantae</taxon>
        <taxon>Streptophyta</taxon>
        <taxon>Charophyceae</taxon>
        <taxon>Charales</taxon>
        <taxon>Characeae</taxon>
        <taxon>Chara</taxon>
    </lineage>
</organism>
<comment type="caution">
    <text evidence="2">The sequence shown here is derived from an EMBL/GenBank/DDBJ whole genome shotgun (WGS) entry which is preliminary data.</text>
</comment>
<evidence type="ECO:0000313" key="2">
    <source>
        <dbReference type="EMBL" id="GBG86723.1"/>
    </source>
</evidence>
<dbReference type="OMA" id="QICDERS"/>
<dbReference type="EMBL" id="BFEA01000576">
    <property type="protein sequence ID" value="GBG86723.1"/>
    <property type="molecule type" value="Genomic_DNA"/>
</dbReference>
<name>A0A388LWU1_CHABU</name>
<feature type="compositionally biased region" description="Low complexity" evidence="1">
    <location>
        <begin position="33"/>
        <end position="48"/>
    </location>
</feature>
<feature type="compositionally biased region" description="Acidic residues" evidence="1">
    <location>
        <begin position="247"/>
        <end position="260"/>
    </location>
</feature>